<keyword evidence="2" id="KW-1185">Reference proteome</keyword>
<reference evidence="1" key="1">
    <citation type="submission" date="2020-10" db="EMBL/GenBank/DDBJ databases">
        <authorList>
            <person name="Kusch S."/>
        </authorList>
    </citation>
    <scope>NUCLEOTIDE SEQUENCE</scope>
    <source>
        <strain evidence="1">SwB9</strain>
    </source>
</reference>
<evidence type="ECO:0000313" key="1">
    <source>
        <dbReference type="EMBL" id="CAD6444074.1"/>
    </source>
</evidence>
<dbReference type="Proteomes" id="UP000624404">
    <property type="component" value="Unassembled WGS sequence"/>
</dbReference>
<evidence type="ECO:0000313" key="2">
    <source>
        <dbReference type="Proteomes" id="UP000624404"/>
    </source>
</evidence>
<name>A0A8H2VSV0_9HELO</name>
<dbReference type="AlphaFoldDB" id="A0A8H2VSV0"/>
<gene>
    <name evidence="1" type="ORF">SCLTRI_LOCUS3866</name>
</gene>
<protein>
    <submittedName>
        <fullName evidence="1">9c5757ce-3fd6-4503-94ef-35b7d67b0e8a</fullName>
    </submittedName>
</protein>
<comment type="caution">
    <text evidence="1">The sequence shown here is derived from an EMBL/GenBank/DDBJ whole genome shotgun (WGS) entry which is preliminary data.</text>
</comment>
<proteinExistence type="predicted"/>
<organism evidence="1 2">
    <name type="scientific">Sclerotinia trifoliorum</name>
    <dbReference type="NCBI Taxonomy" id="28548"/>
    <lineage>
        <taxon>Eukaryota</taxon>
        <taxon>Fungi</taxon>
        <taxon>Dikarya</taxon>
        <taxon>Ascomycota</taxon>
        <taxon>Pezizomycotina</taxon>
        <taxon>Leotiomycetes</taxon>
        <taxon>Helotiales</taxon>
        <taxon>Sclerotiniaceae</taxon>
        <taxon>Sclerotinia</taxon>
    </lineage>
</organism>
<accession>A0A8H2VSV0</accession>
<sequence length="69" mass="7459">MGGGNRIIITPQITTEVYNKSPAGSFSPISHNDLYITLLEVAIDDVASIFLQPYDISNGNSCLFPMIIA</sequence>
<dbReference type="EMBL" id="CAJHIA010000011">
    <property type="protein sequence ID" value="CAD6444074.1"/>
    <property type="molecule type" value="Genomic_DNA"/>
</dbReference>